<dbReference type="EMBL" id="LS423452">
    <property type="protein sequence ID" value="SPS06061.1"/>
    <property type="molecule type" value="Genomic_DNA"/>
</dbReference>
<evidence type="ECO:0000256" key="6">
    <source>
        <dbReference type="ARBA" id="ARBA00023014"/>
    </source>
</evidence>
<evidence type="ECO:0000256" key="2">
    <source>
        <dbReference type="ARBA" id="ARBA00022723"/>
    </source>
</evidence>
<dbReference type="GO" id="GO:0033958">
    <property type="term" value="F:DNA-deoxyinosine glycosylase activity"/>
    <property type="evidence" value="ECO:0007669"/>
    <property type="project" value="InterPro"/>
</dbReference>
<keyword evidence="4" id="KW-0378">Hydrolase</keyword>
<dbReference type="GO" id="GO:0051539">
    <property type="term" value="F:4 iron, 4 sulfur cluster binding"/>
    <property type="evidence" value="ECO:0007669"/>
    <property type="project" value="UniProtKB-KW"/>
</dbReference>
<evidence type="ECO:0000256" key="9">
    <source>
        <dbReference type="ARBA" id="ARBA00023887"/>
    </source>
</evidence>
<comment type="similarity">
    <text evidence="8">Belongs to the uracil-DNA glycosylase (UDG) superfamily. Type 5 (UDGb) family.</text>
</comment>
<evidence type="ECO:0000256" key="7">
    <source>
        <dbReference type="ARBA" id="ARBA00023204"/>
    </source>
</evidence>
<dbReference type="AlphaFoldDB" id="A0A2X0SFC6"/>
<proteinExistence type="inferred from homology"/>
<dbReference type="Gene3D" id="3.40.470.10">
    <property type="entry name" value="Uracil-DNA glycosylase-like domain"/>
    <property type="match status" value="1"/>
</dbReference>
<accession>A0A2X0SFC6</accession>
<dbReference type="SMART" id="SM00986">
    <property type="entry name" value="UDG"/>
    <property type="match status" value="1"/>
</dbReference>
<keyword evidence="2" id="KW-0479">Metal-binding</keyword>
<dbReference type="SUPFAM" id="SSF52141">
    <property type="entry name" value="Uracil-DNA glycosylase-like"/>
    <property type="match status" value="1"/>
</dbReference>
<dbReference type="InterPro" id="IPR036895">
    <property type="entry name" value="Uracil-DNA_glycosylase-like_sf"/>
</dbReference>
<feature type="domain" description="Uracil-DNA glycosylase-like" evidence="10">
    <location>
        <begin position="33"/>
        <end position="204"/>
    </location>
</feature>
<dbReference type="CDD" id="cd10031">
    <property type="entry name" value="UDG-F5_TTUDGB_like"/>
    <property type="match status" value="1"/>
</dbReference>
<evidence type="ECO:0000256" key="3">
    <source>
        <dbReference type="ARBA" id="ARBA00022763"/>
    </source>
</evidence>
<dbReference type="GO" id="GO:0004844">
    <property type="term" value="F:uracil DNA N-glycosylase activity"/>
    <property type="evidence" value="ECO:0007669"/>
    <property type="project" value="InterPro"/>
</dbReference>
<dbReference type="PANTHER" id="PTHR33693">
    <property type="entry name" value="TYPE-5 URACIL-DNA GLYCOSYLASE"/>
    <property type="match status" value="1"/>
</dbReference>
<keyword evidence="7" id="KW-0234">DNA repair</keyword>
<reference evidence="11" key="1">
    <citation type="submission" date="2018-05" db="EMBL/GenBank/DDBJ databases">
        <authorList>
            <person name="Lanie J.A."/>
            <person name="Ng W.-L."/>
            <person name="Kazmierczak K.M."/>
            <person name="Andrzejewski T.M."/>
            <person name="Davidsen T.M."/>
            <person name="Wayne K.J."/>
            <person name="Tettelin H."/>
            <person name="Glass J.I."/>
            <person name="Rusch D."/>
            <person name="Podicherti R."/>
            <person name="Tsui H.-C.T."/>
            <person name="Winkler M.E."/>
        </authorList>
    </citation>
    <scope>NUCLEOTIDE SEQUENCE</scope>
    <source>
        <strain evidence="11">KNB</strain>
    </source>
</reference>
<dbReference type="Pfam" id="PF03167">
    <property type="entry name" value="UDG"/>
    <property type="match status" value="1"/>
</dbReference>
<evidence type="ECO:0000259" key="10">
    <source>
        <dbReference type="SMART" id="SM00986"/>
    </source>
</evidence>
<evidence type="ECO:0000256" key="5">
    <source>
        <dbReference type="ARBA" id="ARBA00023004"/>
    </source>
</evidence>
<keyword evidence="5" id="KW-0408">Iron</keyword>
<keyword evidence="3" id="KW-0227">DNA damage</keyword>
<dbReference type="InterPro" id="IPR005122">
    <property type="entry name" value="Uracil-DNA_glycosylase-like"/>
</dbReference>
<gene>
    <name evidence="11" type="ORF">NITFAB_1651</name>
</gene>
<evidence type="ECO:0000256" key="8">
    <source>
        <dbReference type="ARBA" id="ARBA00023779"/>
    </source>
</evidence>
<protein>
    <recommendedName>
        <fullName evidence="9">Type-5 uracil-DNA glycosylase</fullName>
    </recommendedName>
</protein>
<keyword evidence="1" id="KW-0004">4Fe-4S</keyword>
<evidence type="ECO:0000313" key="11">
    <source>
        <dbReference type="EMBL" id="SPS06061.1"/>
    </source>
</evidence>
<dbReference type="SMART" id="SM00987">
    <property type="entry name" value="UreE_C"/>
    <property type="match status" value="1"/>
</dbReference>
<dbReference type="GO" id="GO:0006284">
    <property type="term" value="P:base-excision repair"/>
    <property type="evidence" value="ECO:0007669"/>
    <property type="project" value="InterPro"/>
</dbReference>
<sequence>MEFNPDCRLCPRLAHFLEEVRQTHPEYYARPVPSFGDTKAPLLIVGLAPGMHGANRTGRPFTGDFAGKLLYSTLYQFKFSSDPEPLNEAGHANAELVLRGCRVTNAVRCLPPQNKPEPAEVRQCNPYLADELAGLPSRAAVLALGSVAHTAILRALGLQPGIARFSHGAHHALPNGFMLYDSYHCSRYNTQTRRLNEAMFHAVFSEITLYLSSLGYNPRV</sequence>
<dbReference type="InterPro" id="IPR044147">
    <property type="entry name" value="UdgB-like"/>
</dbReference>
<dbReference type="InterPro" id="IPR051536">
    <property type="entry name" value="UDG_Type-4/5"/>
</dbReference>
<name>A0A2X0SFC6_9PROT</name>
<dbReference type="PANTHER" id="PTHR33693:SF3">
    <property type="entry name" value="TYPE-5 URACIL-DNA GLYCOSYLASE"/>
    <property type="match status" value="1"/>
</dbReference>
<dbReference type="GO" id="GO:0046872">
    <property type="term" value="F:metal ion binding"/>
    <property type="evidence" value="ECO:0007669"/>
    <property type="project" value="UniProtKB-KW"/>
</dbReference>
<keyword evidence="6" id="KW-0411">Iron-sulfur</keyword>
<evidence type="ECO:0000256" key="1">
    <source>
        <dbReference type="ARBA" id="ARBA00022485"/>
    </source>
</evidence>
<organism evidence="11">
    <name type="scientific">Candidatus Nitrotoga fabula</name>
    <dbReference type="NCBI Taxonomy" id="2182327"/>
    <lineage>
        <taxon>Bacteria</taxon>
        <taxon>Pseudomonadati</taxon>
        <taxon>Pseudomonadota</taxon>
        <taxon>Betaproteobacteria</taxon>
        <taxon>Nitrosomonadales</taxon>
        <taxon>Gallionellaceae</taxon>
        <taxon>Candidatus Nitrotoga</taxon>
    </lineage>
</organism>
<evidence type="ECO:0000256" key="4">
    <source>
        <dbReference type="ARBA" id="ARBA00022801"/>
    </source>
</evidence>